<feature type="domain" description="ABC-2 type transporter transmembrane" evidence="6">
    <location>
        <begin position="508"/>
        <end position="706"/>
    </location>
</feature>
<evidence type="ECO:0000256" key="5">
    <source>
        <dbReference type="SAM" id="Phobius"/>
    </source>
</evidence>
<dbReference type="InterPro" id="IPR017501">
    <property type="entry name" value="Phage_infect_YhgE_C"/>
</dbReference>
<dbReference type="RefSeq" id="WP_045669502.1">
    <property type="nucleotide sequence ID" value="NZ_CP011058.1"/>
</dbReference>
<feature type="domain" description="ABC-2 type transporter transmembrane" evidence="6">
    <location>
        <begin position="24"/>
        <end position="160"/>
    </location>
</feature>
<evidence type="ECO:0000256" key="4">
    <source>
        <dbReference type="ARBA" id="ARBA00023136"/>
    </source>
</evidence>
<feature type="transmembrane region" description="Helical" evidence="5">
    <location>
        <begin position="605"/>
        <end position="626"/>
    </location>
</feature>
<keyword evidence="2 5" id="KW-0812">Transmembrane</keyword>
<dbReference type="NCBIfam" id="TIGR03057">
    <property type="entry name" value="xxxLxxG_by_4"/>
    <property type="match status" value="3"/>
</dbReference>
<dbReference type="EMBL" id="CP011058">
    <property type="protein sequence ID" value="AJY74066.1"/>
    <property type="molecule type" value="Genomic_DNA"/>
</dbReference>
<evidence type="ECO:0000259" key="6">
    <source>
        <dbReference type="Pfam" id="PF12698"/>
    </source>
</evidence>
<name>A0A0D5NFM2_9BACL</name>
<dbReference type="GO" id="GO:0140359">
    <property type="term" value="F:ABC-type transporter activity"/>
    <property type="evidence" value="ECO:0007669"/>
    <property type="project" value="InterPro"/>
</dbReference>
<comment type="subcellular location">
    <subcellularLocation>
        <location evidence="1">Membrane</location>
        <topology evidence="1">Multi-pass membrane protein</topology>
    </subcellularLocation>
</comment>
<keyword evidence="4 5" id="KW-0472">Membrane</keyword>
<feature type="transmembrane region" description="Helical" evidence="5">
    <location>
        <begin position="533"/>
        <end position="553"/>
    </location>
</feature>
<reference evidence="8" key="2">
    <citation type="submission" date="2015-03" db="EMBL/GenBank/DDBJ databases">
        <title>Genome sequence of Paenibacillus beijingensis strain DSM 24997T.</title>
        <authorList>
            <person name="Kwak Y."/>
            <person name="Shin J.-H."/>
        </authorList>
    </citation>
    <scope>NUCLEOTIDE SEQUENCE [LARGE SCALE GENOMIC DNA]</scope>
    <source>
        <strain evidence="8">DSM 24997</strain>
    </source>
</reference>
<dbReference type="PANTHER" id="PTHR43077:SF5">
    <property type="entry name" value="PHAGE INFECTION PROTEIN"/>
    <property type="match status" value="1"/>
</dbReference>
<dbReference type="PATRIC" id="fig|1126833.4.peg.1091"/>
<dbReference type="InterPro" id="IPR051328">
    <property type="entry name" value="T7SS_ABC-Transporter"/>
</dbReference>
<evidence type="ECO:0000313" key="7">
    <source>
        <dbReference type="EMBL" id="AJY74066.1"/>
    </source>
</evidence>
<proteinExistence type="predicted"/>
<evidence type="ECO:0000256" key="3">
    <source>
        <dbReference type="ARBA" id="ARBA00022989"/>
    </source>
</evidence>
<feature type="transmembrane region" description="Helical" evidence="5">
    <location>
        <begin position="691"/>
        <end position="710"/>
    </location>
</feature>
<evidence type="ECO:0000256" key="1">
    <source>
        <dbReference type="ARBA" id="ARBA00004141"/>
    </source>
</evidence>
<keyword evidence="8" id="KW-1185">Reference proteome</keyword>
<dbReference type="HOGENOM" id="CLU_004534_1_0_9"/>
<dbReference type="Gene3D" id="3.40.1710.10">
    <property type="entry name" value="abc type-2 transporter like domain"/>
    <property type="match status" value="1"/>
</dbReference>
<dbReference type="Pfam" id="PF12698">
    <property type="entry name" value="ABC2_membrane_3"/>
    <property type="match status" value="2"/>
</dbReference>
<dbReference type="AlphaFoldDB" id="A0A0D5NFM2"/>
<evidence type="ECO:0000256" key="2">
    <source>
        <dbReference type="ARBA" id="ARBA00022692"/>
    </source>
</evidence>
<dbReference type="OrthoDB" id="9811483at2"/>
<feature type="transmembrane region" description="Helical" evidence="5">
    <location>
        <begin position="574"/>
        <end position="593"/>
    </location>
</feature>
<dbReference type="STRING" id="1126833.VN24_04930"/>
<dbReference type="NCBIfam" id="TIGR03061">
    <property type="entry name" value="pip_yhgE_Nterm"/>
    <property type="match status" value="1"/>
</dbReference>
<protein>
    <submittedName>
        <fullName evidence="7">Membrane protein</fullName>
    </submittedName>
</protein>
<dbReference type="InterPro" id="IPR013525">
    <property type="entry name" value="ABC2_TM"/>
</dbReference>
<accession>A0A0D5NFM2</accession>
<dbReference type="KEGG" id="pbj:VN24_04930"/>
<reference evidence="7 8" key="1">
    <citation type="journal article" date="2015" name="J. Biotechnol.">
        <title>Complete genome sequence of Paenibacillus beijingensis 7188(T) (=DSM 24997(T)), a novel rhizobacterium from jujube garden soil.</title>
        <authorList>
            <person name="Kwak Y."/>
            <person name="Shin J.H."/>
        </authorList>
    </citation>
    <scope>NUCLEOTIDE SEQUENCE [LARGE SCALE GENOMIC DNA]</scope>
    <source>
        <strain evidence="7 8">DSM 24997</strain>
    </source>
</reference>
<dbReference type="PANTHER" id="PTHR43077">
    <property type="entry name" value="TRANSPORT PERMEASE YVFS-RELATED"/>
    <property type="match status" value="1"/>
</dbReference>
<dbReference type="InterPro" id="IPR023908">
    <property type="entry name" value="xxxLxxG_rpt"/>
</dbReference>
<dbReference type="NCBIfam" id="TIGR03062">
    <property type="entry name" value="pip_yhgE_Cterm"/>
    <property type="match status" value="1"/>
</dbReference>
<dbReference type="InterPro" id="IPR017500">
    <property type="entry name" value="Phage_infect_YhgE_N"/>
</dbReference>
<gene>
    <name evidence="7" type="ORF">VN24_04930</name>
</gene>
<dbReference type="GO" id="GO:0016020">
    <property type="term" value="C:membrane"/>
    <property type="evidence" value="ECO:0007669"/>
    <property type="project" value="UniProtKB-SubCell"/>
</dbReference>
<feature type="transmembrane region" description="Helical" evidence="5">
    <location>
        <begin position="633"/>
        <end position="652"/>
    </location>
</feature>
<evidence type="ECO:0000313" key="8">
    <source>
        <dbReference type="Proteomes" id="UP000032633"/>
    </source>
</evidence>
<organism evidence="7 8">
    <name type="scientific">Paenibacillus beijingensis</name>
    <dbReference type="NCBI Taxonomy" id="1126833"/>
    <lineage>
        <taxon>Bacteria</taxon>
        <taxon>Bacillati</taxon>
        <taxon>Bacillota</taxon>
        <taxon>Bacilli</taxon>
        <taxon>Bacillales</taxon>
        <taxon>Paenibacillaceae</taxon>
        <taxon>Paenibacillus</taxon>
    </lineage>
</organism>
<keyword evidence="3 5" id="KW-1133">Transmembrane helix</keyword>
<dbReference type="Proteomes" id="UP000032633">
    <property type="component" value="Chromosome"/>
</dbReference>
<sequence length="726" mass="74972">MRPLNVFFKDMKIVFTKPMLLVSFIAVAFIPVLYSGFLIESSWDPYGHLEKLPVAVVNLDKGAQYEGKALDVGNDFVTELKKNGDFKWNFVSAEAAQDGMENNKFYMTVTIPEDFSTKATTLMNKDPQQAEIIFEPNGEYNFIGGQIGNSAVKDLKAELSEQITAAYTRSMFDQIDDLAGGLKTASSGAGELSDGASKLEQGTAALKANLAKLADGTLQLKSGLASASGGAVTLHQGSASLVAGASGLSDGLQQLTAAERQLQSGAYSAAQAAAQLQAGLQSAADSGAKLSAGLQAAADGGAKLGDGLASSAAAGSQVADGAQSVAASLQQLVAAHPELAGDEQVKQLLAASRSVADSSAKLSAGQRQLLESGKSLQAGQQQLLQGGEALQAGHERLLQGAAKLSAGQRQLEGGLQQFGGKLSEAAAGGAKVAAGASRLSSGAEKLQSGLGALADGVSSVASGAGRLNSGAGELQSGAIKLVSGSGELAAKLGDAAEQTASVNTADNTVDMFAGPVKVTENDDRKVEQYGTGIAPYFISMALFVGALIFTTVVSARESYTPGASGMGRFASRTLTFVAMSAAQSVAADLILLYGLKLDVANVPMFILFTLAASLTFTLIVQAIVTWLDQPGRFLVVMLMILQLTSSGGTFPVELLPEWMQKLNPWLPMTHTIIGFKGAIASGDTNAAWGQIGTLAIYMAIFLALTFAYFISRGRGVRSEPELPIPA</sequence>